<organism evidence="2 3">
    <name type="scientific">Myotis myotis</name>
    <name type="common">Greater mouse-eared bat</name>
    <name type="synonym">Vespertilio myotis</name>
    <dbReference type="NCBI Taxonomy" id="51298"/>
    <lineage>
        <taxon>Eukaryota</taxon>
        <taxon>Metazoa</taxon>
        <taxon>Chordata</taxon>
        <taxon>Craniata</taxon>
        <taxon>Vertebrata</taxon>
        <taxon>Euteleostomi</taxon>
        <taxon>Mammalia</taxon>
        <taxon>Eutheria</taxon>
        <taxon>Laurasiatheria</taxon>
        <taxon>Chiroptera</taxon>
        <taxon>Yangochiroptera</taxon>
        <taxon>Vespertilionidae</taxon>
        <taxon>Myotis</taxon>
    </lineage>
</organism>
<dbReference type="AlphaFoldDB" id="A0A7J7T5W2"/>
<accession>A0A7J7T5W2</accession>
<name>A0A7J7T5W2_MYOMY</name>
<proteinExistence type="predicted"/>
<evidence type="ECO:0000256" key="1">
    <source>
        <dbReference type="SAM" id="MobiDB-lite"/>
    </source>
</evidence>
<feature type="region of interest" description="Disordered" evidence="1">
    <location>
        <begin position="1"/>
        <end position="60"/>
    </location>
</feature>
<feature type="compositionally biased region" description="Basic and acidic residues" evidence="1">
    <location>
        <begin position="94"/>
        <end position="106"/>
    </location>
</feature>
<protein>
    <submittedName>
        <fullName evidence="2">Uncharacterized protein</fullName>
    </submittedName>
</protein>
<evidence type="ECO:0000313" key="2">
    <source>
        <dbReference type="EMBL" id="KAF6296099.1"/>
    </source>
</evidence>
<reference evidence="2 3" key="1">
    <citation type="journal article" date="2020" name="Nature">
        <title>Six reference-quality genomes reveal evolution of bat adaptations.</title>
        <authorList>
            <person name="Jebb D."/>
            <person name="Huang Z."/>
            <person name="Pippel M."/>
            <person name="Hughes G.M."/>
            <person name="Lavrichenko K."/>
            <person name="Devanna P."/>
            <person name="Winkler S."/>
            <person name="Jermiin L.S."/>
            <person name="Skirmuntt E.C."/>
            <person name="Katzourakis A."/>
            <person name="Burkitt-Gray L."/>
            <person name="Ray D.A."/>
            <person name="Sullivan K.A.M."/>
            <person name="Roscito J.G."/>
            <person name="Kirilenko B.M."/>
            <person name="Davalos L.M."/>
            <person name="Corthals A.P."/>
            <person name="Power M.L."/>
            <person name="Jones G."/>
            <person name="Ransome R.D."/>
            <person name="Dechmann D.K.N."/>
            <person name="Locatelli A.G."/>
            <person name="Puechmaille S.J."/>
            <person name="Fedrigo O."/>
            <person name="Jarvis E.D."/>
            <person name="Hiller M."/>
            <person name="Vernes S.C."/>
            <person name="Myers E.W."/>
            <person name="Teeling E.C."/>
        </authorList>
    </citation>
    <scope>NUCLEOTIDE SEQUENCE [LARGE SCALE GENOMIC DNA]</scope>
    <source>
        <strain evidence="2">MMyoMyo1</strain>
        <tissue evidence="2">Flight muscle</tissue>
    </source>
</reference>
<sequence>MPQSHRQTKPDSNPVPRSKPHCPHCRLPELPGCNLPLSTPPPRRWPRGTAAGGPAWPQSRCTQLHRVQGMGDGWDPPARSAKVMRTGLPAQADRQSHGERPPKTRGGEGGSSPACWAGRPSFSDLDLCWGFNYSLSLRRLPRWPSRTATEMKLSLQMAHSVCQEISSSQTIIS</sequence>
<dbReference type="Proteomes" id="UP000527355">
    <property type="component" value="Unassembled WGS sequence"/>
</dbReference>
<evidence type="ECO:0000313" key="3">
    <source>
        <dbReference type="Proteomes" id="UP000527355"/>
    </source>
</evidence>
<comment type="caution">
    <text evidence="2">The sequence shown here is derived from an EMBL/GenBank/DDBJ whole genome shotgun (WGS) entry which is preliminary data.</text>
</comment>
<feature type="region of interest" description="Disordered" evidence="1">
    <location>
        <begin position="85"/>
        <end position="112"/>
    </location>
</feature>
<gene>
    <name evidence="2" type="ORF">mMyoMyo1_009207</name>
</gene>
<keyword evidence="3" id="KW-1185">Reference proteome</keyword>
<dbReference type="EMBL" id="JABWUV010000017">
    <property type="protein sequence ID" value="KAF6296099.1"/>
    <property type="molecule type" value="Genomic_DNA"/>
</dbReference>